<accession>A0A5M7CB09</accession>
<dbReference type="InterPro" id="IPR017520">
    <property type="entry name" value="CHP03086"/>
</dbReference>
<dbReference type="Pfam" id="PF11716">
    <property type="entry name" value="MDMPI_N"/>
    <property type="match status" value="1"/>
</dbReference>
<proteinExistence type="predicted"/>
<dbReference type="AlphaFoldDB" id="A0A5M7CB09"/>
<dbReference type="NCBIfam" id="TIGR03086">
    <property type="entry name" value="TIGR03086 family metal-binding protein"/>
    <property type="match status" value="1"/>
</dbReference>
<dbReference type="GO" id="GO:0046872">
    <property type="term" value="F:metal ion binding"/>
    <property type="evidence" value="ECO:0007669"/>
    <property type="project" value="InterPro"/>
</dbReference>
<evidence type="ECO:0000259" key="1">
    <source>
        <dbReference type="Pfam" id="PF11716"/>
    </source>
</evidence>
<name>A0A5M7CB09_SACHI</name>
<dbReference type="OrthoDB" id="5185819at2"/>
<dbReference type="Gene3D" id="1.20.120.450">
    <property type="entry name" value="dinb family like domain"/>
    <property type="match status" value="1"/>
</dbReference>
<dbReference type="SUPFAM" id="SSF109854">
    <property type="entry name" value="DinB/YfiT-like putative metalloenzymes"/>
    <property type="match status" value="1"/>
</dbReference>
<keyword evidence="3" id="KW-1185">Reference proteome</keyword>
<gene>
    <name evidence="2" type="ORF">F1721_03470</name>
</gene>
<dbReference type="EMBL" id="VWPH01000002">
    <property type="protein sequence ID" value="KAA5836911.1"/>
    <property type="molecule type" value="Genomic_DNA"/>
</dbReference>
<dbReference type="Proteomes" id="UP000323946">
    <property type="component" value="Unassembled WGS sequence"/>
</dbReference>
<dbReference type="InterPro" id="IPR034660">
    <property type="entry name" value="DinB/YfiT-like"/>
</dbReference>
<feature type="domain" description="Mycothiol-dependent maleylpyruvate isomerase metal-binding" evidence="1">
    <location>
        <begin position="8"/>
        <end position="130"/>
    </location>
</feature>
<evidence type="ECO:0000313" key="3">
    <source>
        <dbReference type="Proteomes" id="UP000323946"/>
    </source>
</evidence>
<sequence length="192" mass="20545">MSEAQHLNRAASALAGIVEGIAPDQLAAPTPCTEYAVRDLLNHLLFWGPSLEAAARKEAVPPPAAAESDVTLPDDWKHDLAQQLDRTTRAWSTPDAWTGTTHMGGPTEMPSPLVGGMVVLEYAVHAWDLARATGQPLHLDENLLEFARGEAAKTAEQGRAMGVFAAEVPVPNTAPPLHRLLALTGRNPTWTP</sequence>
<evidence type="ECO:0000313" key="2">
    <source>
        <dbReference type="EMBL" id="KAA5836911.1"/>
    </source>
</evidence>
<organism evidence="2 3">
    <name type="scientific">Saccharopolyspora hirsuta</name>
    <dbReference type="NCBI Taxonomy" id="1837"/>
    <lineage>
        <taxon>Bacteria</taxon>
        <taxon>Bacillati</taxon>
        <taxon>Actinomycetota</taxon>
        <taxon>Actinomycetes</taxon>
        <taxon>Pseudonocardiales</taxon>
        <taxon>Pseudonocardiaceae</taxon>
        <taxon>Saccharopolyspora</taxon>
    </lineage>
</organism>
<reference evidence="2 3" key="1">
    <citation type="submission" date="2019-09" db="EMBL/GenBank/DDBJ databases">
        <title>Draft genome sequence of the thermophilic Saccharopolyspora hirsuta VKM Ac-666T.</title>
        <authorList>
            <person name="Lobastova T.G."/>
            <person name="Fokina V."/>
            <person name="Bragin E.Y."/>
            <person name="Shtratnikova V.Y."/>
            <person name="Starodumova I.P."/>
            <person name="Tarlachkov S.V."/>
            <person name="Donova M.V."/>
        </authorList>
    </citation>
    <scope>NUCLEOTIDE SEQUENCE [LARGE SCALE GENOMIC DNA]</scope>
    <source>
        <strain evidence="2 3">VKM Ac-666</strain>
    </source>
</reference>
<protein>
    <submittedName>
        <fullName evidence="2">TIGR03086 family protein</fullName>
    </submittedName>
</protein>
<dbReference type="RefSeq" id="WP_150065077.1">
    <property type="nucleotide sequence ID" value="NZ_VWPH01000002.1"/>
</dbReference>
<comment type="caution">
    <text evidence="2">The sequence shown here is derived from an EMBL/GenBank/DDBJ whole genome shotgun (WGS) entry which is preliminary data.</text>
</comment>
<dbReference type="SMR" id="A0A5M7CB09"/>
<dbReference type="InterPro" id="IPR024344">
    <property type="entry name" value="MDMPI_metal-binding"/>
</dbReference>
<dbReference type="InterPro" id="IPR017517">
    <property type="entry name" value="Maleyloyr_isom"/>
</dbReference>
<dbReference type="NCBIfam" id="TIGR03083">
    <property type="entry name" value="maleylpyruvate isomerase family mycothiol-dependent enzyme"/>
    <property type="match status" value="1"/>
</dbReference>